<dbReference type="OrthoDB" id="5242272at2"/>
<name>A0A3G8JJM0_9ACTN</name>
<dbReference type="Proteomes" id="UP000271469">
    <property type="component" value="Chromosome"/>
</dbReference>
<gene>
    <name evidence="3" type="ORF">D7316_01406</name>
</gene>
<dbReference type="InterPro" id="IPR003870">
    <property type="entry name" value="DUF222"/>
</dbReference>
<keyword evidence="4" id="KW-1185">Reference proteome</keyword>
<dbReference type="RefSeq" id="WP_124707621.1">
    <property type="nucleotide sequence ID" value="NZ_CP033972.1"/>
</dbReference>
<dbReference type="EMBL" id="CP033972">
    <property type="protein sequence ID" value="AZG44815.1"/>
    <property type="molecule type" value="Genomic_DNA"/>
</dbReference>
<evidence type="ECO:0000259" key="2">
    <source>
        <dbReference type="Pfam" id="PF02720"/>
    </source>
</evidence>
<evidence type="ECO:0000313" key="3">
    <source>
        <dbReference type="EMBL" id="AZG44815.1"/>
    </source>
</evidence>
<protein>
    <recommendedName>
        <fullName evidence="2">DUF222 domain-containing protein</fullName>
    </recommendedName>
</protein>
<sequence length="545" mass="59272">MTSSVVVAGQVAEDEQHSATELVEVLHHCNAVRASADHRMLQAVSLIHEEREQDYLIRLAAGVGTGENTSLAELEKLAVRVAGGEDPRAQYGPTGLEHAIAEVGAALTVSPARARQLIEAGSVLRHQLPFTGATLSSGRIDLERFLMVVRRTELCDAEKLALIDMLIADAIETREPMSMTRFRTMIDKVIADNDPDAVRRRRELVDADRGISIRPDRHTPGQARLSGSLPAAQAAALDARLDAMTAAVHPGDPRTEKQRRADALAHGRPALTCRCGDCTAAPTDVAEPGCQSDTEFADDSAPPTESTTPPDVTAPRPTFHIVVNLSTLLGHDDDPAVLDGHGLIDADTARTLVTEARRTYVRPDLSTPQAIERYAPGKKVADLVRAGELCCTFPGCNNRAWRADLDHSVPHGDGGRTHQDNLKPLCRFQRRLAQRPCRHIRSQSYLLSHERRLPPADYGHAHAGRAPRPRHLWAGAVRRDGRPAAGAGSHWYGHLARAQPSRRASQLSARRHLHRATRCARTYASVIRSAESPPVPQPGGFPSTK</sequence>
<dbReference type="InterPro" id="IPR003615">
    <property type="entry name" value="HNH_nuc"/>
</dbReference>
<organism evidence="3 4">
    <name type="scientific">Gordonia insulae</name>
    <dbReference type="NCBI Taxonomy" id="2420509"/>
    <lineage>
        <taxon>Bacteria</taxon>
        <taxon>Bacillati</taxon>
        <taxon>Actinomycetota</taxon>
        <taxon>Actinomycetes</taxon>
        <taxon>Mycobacteriales</taxon>
        <taxon>Gordoniaceae</taxon>
        <taxon>Gordonia</taxon>
    </lineage>
</organism>
<dbReference type="AlphaFoldDB" id="A0A3G8JJM0"/>
<reference evidence="3 4" key="1">
    <citation type="submission" date="2018-11" db="EMBL/GenBank/DDBJ databases">
        <title>Gordonia insulae sp. nov., isolated from an island soil.</title>
        <authorList>
            <person name="Kim Y.S."/>
            <person name="Kim S.B."/>
        </authorList>
    </citation>
    <scope>NUCLEOTIDE SEQUENCE [LARGE SCALE GENOMIC DNA]</scope>
    <source>
        <strain evidence="3 4">MMS17-SY073</strain>
    </source>
</reference>
<feature type="domain" description="DUF222" evidence="2">
    <location>
        <begin position="86"/>
        <end position="386"/>
    </location>
</feature>
<accession>A0A3G8JJM0</accession>
<evidence type="ECO:0000256" key="1">
    <source>
        <dbReference type="SAM" id="MobiDB-lite"/>
    </source>
</evidence>
<dbReference type="Pfam" id="PF02720">
    <property type="entry name" value="DUF222"/>
    <property type="match status" value="1"/>
</dbReference>
<dbReference type="CDD" id="cd00085">
    <property type="entry name" value="HNHc"/>
    <property type="match status" value="1"/>
</dbReference>
<evidence type="ECO:0000313" key="4">
    <source>
        <dbReference type="Proteomes" id="UP000271469"/>
    </source>
</evidence>
<dbReference type="KEGG" id="gom:D7316_01406"/>
<feature type="region of interest" description="Disordered" evidence="1">
    <location>
        <begin position="289"/>
        <end position="315"/>
    </location>
</feature>
<proteinExistence type="predicted"/>